<dbReference type="EMBL" id="BSUM01000001">
    <property type="protein sequence ID" value="GMA30413.1"/>
    <property type="molecule type" value="Genomic_DNA"/>
</dbReference>
<keyword evidence="7" id="KW-1185">Reference proteome</keyword>
<dbReference type="PANTHER" id="PTHR37419">
    <property type="entry name" value="SERINE/THREONINE-PROTEIN KINASE TOXIN HIPA"/>
    <property type="match status" value="1"/>
</dbReference>
<dbReference type="InterPro" id="IPR052028">
    <property type="entry name" value="HipA_Ser/Thr_kinase"/>
</dbReference>
<dbReference type="NCBIfam" id="TIGR03071">
    <property type="entry name" value="couple_hipA"/>
    <property type="match status" value="1"/>
</dbReference>
<proteinExistence type="inferred from homology"/>
<evidence type="ECO:0000259" key="4">
    <source>
        <dbReference type="Pfam" id="PF07804"/>
    </source>
</evidence>
<accession>A0AA37UNM3</accession>
<name>A0AA37UNM3_9MICO</name>
<dbReference type="Proteomes" id="UP001157161">
    <property type="component" value="Unassembled WGS sequence"/>
</dbReference>
<keyword evidence="3" id="KW-0418">Kinase</keyword>
<reference evidence="6" key="1">
    <citation type="journal article" date="2014" name="Int. J. Syst. Evol. Microbiol.">
        <title>Complete genome sequence of Corynebacterium casei LMG S-19264T (=DSM 44701T), isolated from a smear-ripened cheese.</title>
        <authorList>
            <consortium name="US DOE Joint Genome Institute (JGI-PGF)"/>
            <person name="Walter F."/>
            <person name="Albersmeier A."/>
            <person name="Kalinowski J."/>
            <person name="Ruckert C."/>
        </authorList>
    </citation>
    <scope>NUCLEOTIDE SEQUENCE</scope>
    <source>
        <strain evidence="6">NBRC 112290</strain>
    </source>
</reference>
<dbReference type="InterPro" id="IPR017508">
    <property type="entry name" value="HipA_N1"/>
</dbReference>
<dbReference type="Gene3D" id="1.10.1070.20">
    <property type="match status" value="1"/>
</dbReference>
<evidence type="ECO:0000259" key="5">
    <source>
        <dbReference type="Pfam" id="PF13657"/>
    </source>
</evidence>
<organism evidence="6 7">
    <name type="scientific">Litorihabitans aurantiacus</name>
    <dbReference type="NCBI Taxonomy" id="1930061"/>
    <lineage>
        <taxon>Bacteria</taxon>
        <taxon>Bacillati</taxon>
        <taxon>Actinomycetota</taxon>
        <taxon>Actinomycetes</taxon>
        <taxon>Micrococcales</taxon>
        <taxon>Beutenbergiaceae</taxon>
        <taxon>Litorihabitans</taxon>
    </lineage>
</organism>
<comment type="similarity">
    <text evidence="1">Belongs to the HipA Ser/Thr kinase family.</text>
</comment>
<evidence type="ECO:0000256" key="2">
    <source>
        <dbReference type="ARBA" id="ARBA00022679"/>
    </source>
</evidence>
<comment type="caution">
    <text evidence="6">The sequence shown here is derived from an EMBL/GenBank/DDBJ whole genome shotgun (WGS) entry which is preliminary data.</text>
</comment>
<dbReference type="GO" id="GO:0004674">
    <property type="term" value="F:protein serine/threonine kinase activity"/>
    <property type="evidence" value="ECO:0007669"/>
    <property type="project" value="TreeGrafter"/>
</dbReference>
<feature type="domain" description="HipA N-terminal subdomain 1" evidence="5">
    <location>
        <begin position="6"/>
        <end position="104"/>
    </location>
</feature>
<feature type="domain" description="HipA-like C-terminal" evidence="4">
    <location>
        <begin position="148"/>
        <end position="382"/>
    </location>
</feature>
<evidence type="ECO:0000256" key="3">
    <source>
        <dbReference type="ARBA" id="ARBA00022777"/>
    </source>
</evidence>
<dbReference type="AlphaFoldDB" id="A0AA37UNM3"/>
<dbReference type="PANTHER" id="PTHR37419:SF1">
    <property type="entry name" value="SERINE_THREONINE-PROTEIN KINASE TOXIN HIPA"/>
    <property type="match status" value="1"/>
</dbReference>
<dbReference type="Pfam" id="PF07804">
    <property type="entry name" value="HipA_C"/>
    <property type="match status" value="1"/>
</dbReference>
<evidence type="ECO:0000256" key="1">
    <source>
        <dbReference type="ARBA" id="ARBA00010164"/>
    </source>
</evidence>
<evidence type="ECO:0000313" key="6">
    <source>
        <dbReference type="EMBL" id="GMA30413.1"/>
    </source>
</evidence>
<reference evidence="6" key="2">
    <citation type="submission" date="2023-02" db="EMBL/GenBank/DDBJ databases">
        <authorList>
            <person name="Sun Q."/>
            <person name="Mori K."/>
        </authorList>
    </citation>
    <scope>NUCLEOTIDE SEQUENCE</scope>
    <source>
        <strain evidence="6">NBRC 112290</strain>
    </source>
</reference>
<sequence>MSARALAVLLHGEHVADVERVRRGELRLTYLADAARSGTTPLSLSLPPEVGRFTGAVVSRYLWGLLPENGQALAAVARQHGADPHDPLSLLAAIGLDCAGAVQLTPADAIESVRQRDGSLEPARDVEHRLAQMRLSDEASWTMAEDHWSLGGTQQKFTLRSSEGRWFYPRGSLPSTHIVKPGVRTARHQALLEHLSMRAASLLGLAAASTGYLDFGSERAIVVERFDRVAHDGEIRRVHQEDLCQALGVEEKYESLGGPGVLAVVGLLRAAAATARQAEASVAAFLDGVIYNVVIAAPDAHARNFSVVLDGGDVSLAPLYDVATGLAYARRPGHPRLGSMSVSGTYDLDEVDGDSWRRLGDTVAVDGDRLAQRAESLRDGATAAFEKAAGEIDDWDGGVRDVMARLAPRLVGRGT</sequence>
<keyword evidence="2" id="KW-0808">Transferase</keyword>
<dbReference type="GO" id="GO:0005829">
    <property type="term" value="C:cytosol"/>
    <property type="evidence" value="ECO:0007669"/>
    <property type="project" value="TreeGrafter"/>
</dbReference>
<dbReference type="InterPro" id="IPR012893">
    <property type="entry name" value="HipA-like_C"/>
</dbReference>
<evidence type="ECO:0000313" key="7">
    <source>
        <dbReference type="Proteomes" id="UP001157161"/>
    </source>
</evidence>
<dbReference type="RefSeq" id="WP_284249040.1">
    <property type="nucleotide sequence ID" value="NZ_BSUM01000001.1"/>
</dbReference>
<protein>
    <submittedName>
        <fullName evidence="6">HipA domain-containing protein</fullName>
    </submittedName>
</protein>
<gene>
    <name evidence="6" type="ORF">GCM10025875_04050</name>
</gene>
<dbReference type="Pfam" id="PF13657">
    <property type="entry name" value="Couple_hipA"/>
    <property type="match status" value="1"/>
</dbReference>